<evidence type="ECO:0008006" key="7">
    <source>
        <dbReference type="Google" id="ProtNLM"/>
    </source>
</evidence>
<organism evidence="5 6">
    <name type="scientific">Exophiala oligosperma</name>
    <dbReference type="NCBI Taxonomy" id="215243"/>
    <lineage>
        <taxon>Eukaryota</taxon>
        <taxon>Fungi</taxon>
        <taxon>Dikarya</taxon>
        <taxon>Ascomycota</taxon>
        <taxon>Pezizomycotina</taxon>
        <taxon>Eurotiomycetes</taxon>
        <taxon>Chaetothyriomycetidae</taxon>
        <taxon>Chaetothyriales</taxon>
        <taxon>Herpotrichiellaceae</taxon>
        <taxon>Exophiala</taxon>
    </lineage>
</organism>
<dbReference type="GeneID" id="27356888"/>
<dbReference type="PANTHER" id="PTHR21100">
    <property type="entry name" value="PREFOLDIN SUBUNIT 4"/>
    <property type="match status" value="1"/>
</dbReference>
<evidence type="ECO:0000313" key="5">
    <source>
        <dbReference type="EMBL" id="KIW43742.1"/>
    </source>
</evidence>
<dbReference type="STRING" id="215243.A0A0D2C1X7"/>
<dbReference type="GO" id="GO:0051082">
    <property type="term" value="F:unfolded protein binding"/>
    <property type="evidence" value="ECO:0007669"/>
    <property type="project" value="InterPro"/>
</dbReference>
<dbReference type="EMBL" id="KN847335">
    <property type="protein sequence ID" value="KIW43742.1"/>
    <property type="molecule type" value="Genomic_DNA"/>
</dbReference>
<keyword evidence="6" id="KW-1185">Reference proteome</keyword>
<accession>A0A0D2C1X7</accession>
<dbReference type="Proteomes" id="UP000053342">
    <property type="component" value="Unassembled WGS sequence"/>
</dbReference>
<dbReference type="VEuPathDB" id="FungiDB:PV06_04814"/>
<name>A0A0D2C1X7_9EURO</name>
<feature type="region of interest" description="Disordered" evidence="4">
    <location>
        <begin position="1"/>
        <end position="27"/>
    </location>
</feature>
<sequence length="167" mass="18989">MLSRRVLSKEEESESTDAEVTKEDQDKINTFSRLHNRSKLLEEELATKQKDKEDLEELSTELELADEDELVPYVNFAQTIIVSPLFSSLSTDRILNVFAHSVDRYKIGDSFMHLPLEEAQDLLSSATTDIEEEVSTLQEELGTVKDEIGQLKAHLYARFGRGINLEA</sequence>
<keyword evidence="3" id="KW-0175">Coiled coil</keyword>
<dbReference type="GO" id="GO:0006457">
    <property type="term" value="P:protein folding"/>
    <property type="evidence" value="ECO:0007669"/>
    <property type="project" value="InterPro"/>
</dbReference>
<evidence type="ECO:0000256" key="1">
    <source>
        <dbReference type="ARBA" id="ARBA00008045"/>
    </source>
</evidence>
<gene>
    <name evidence="5" type="ORF">PV06_04814</name>
</gene>
<dbReference type="PIRSF" id="PIRSF016477">
    <property type="entry name" value="Prefoldin_subunit_4"/>
    <property type="match status" value="1"/>
</dbReference>
<dbReference type="PANTHER" id="PTHR21100:SF9">
    <property type="entry name" value="PREFOLDIN SUBUNIT 4"/>
    <property type="match status" value="1"/>
</dbReference>
<comment type="similarity">
    <text evidence="1">Belongs to the prefoldin subunit beta family.</text>
</comment>
<dbReference type="HOGENOM" id="CLU_130032_0_0_1"/>
<dbReference type="InterPro" id="IPR002777">
    <property type="entry name" value="PFD_beta-like"/>
</dbReference>
<dbReference type="GO" id="GO:0016272">
    <property type="term" value="C:prefoldin complex"/>
    <property type="evidence" value="ECO:0007669"/>
    <property type="project" value="InterPro"/>
</dbReference>
<feature type="coiled-coil region" evidence="3">
    <location>
        <begin position="38"/>
        <end position="68"/>
    </location>
</feature>
<proteinExistence type="inferred from homology"/>
<reference evidence="5 6" key="1">
    <citation type="submission" date="2015-01" db="EMBL/GenBank/DDBJ databases">
        <title>The Genome Sequence of Exophiala oligosperma CBS72588.</title>
        <authorList>
            <consortium name="The Broad Institute Genomics Platform"/>
            <person name="Cuomo C."/>
            <person name="de Hoog S."/>
            <person name="Gorbushina A."/>
            <person name="Stielow B."/>
            <person name="Teixiera M."/>
            <person name="Abouelleil A."/>
            <person name="Chapman S.B."/>
            <person name="Priest M."/>
            <person name="Young S.K."/>
            <person name="Wortman J."/>
            <person name="Nusbaum C."/>
            <person name="Birren B."/>
        </authorList>
    </citation>
    <scope>NUCLEOTIDE SEQUENCE [LARGE SCALE GENOMIC DNA]</scope>
    <source>
        <strain evidence="5 6">CBS 72588</strain>
    </source>
</reference>
<evidence type="ECO:0000313" key="6">
    <source>
        <dbReference type="Proteomes" id="UP000053342"/>
    </source>
</evidence>
<dbReference type="InterPro" id="IPR016661">
    <property type="entry name" value="PFDN4"/>
</dbReference>
<evidence type="ECO:0000256" key="3">
    <source>
        <dbReference type="SAM" id="Coils"/>
    </source>
</evidence>
<dbReference type="OrthoDB" id="10250441at2759"/>
<dbReference type="SUPFAM" id="SSF46579">
    <property type="entry name" value="Prefoldin"/>
    <property type="match status" value="1"/>
</dbReference>
<protein>
    <recommendedName>
        <fullName evidence="7">Prefoldin subunit 4</fullName>
    </recommendedName>
</protein>
<dbReference type="AlphaFoldDB" id="A0A0D2C1X7"/>
<dbReference type="GO" id="GO:0005737">
    <property type="term" value="C:cytoplasm"/>
    <property type="evidence" value="ECO:0007669"/>
    <property type="project" value="TreeGrafter"/>
</dbReference>
<dbReference type="Pfam" id="PF01920">
    <property type="entry name" value="Prefoldin_2"/>
    <property type="match status" value="2"/>
</dbReference>
<keyword evidence="2" id="KW-0143">Chaperone</keyword>
<dbReference type="RefSeq" id="XP_016263958.1">
    <property type="nucleotide sequence ID" value="XM_016405752.1"/>
</dbReference>
<evidence type="ECO:0000256" key="2">
    <source>
        <dbReference type="ARBA" id="ARBA00023186"/>
    </source>
</evidence>
<evidence type="ECO:0000256" key="4">
    <source>
        <dbReference type="SAM" id="MobiDB-lite"/>
    </source>
</evidence>